<reference evidence="1 2" key="1">
    <citation type="submission" date="2016-11" db="EMBL/GenBank/DDBJ databases">
        <authorList>
            <person name="Jaros S."/>
            <person name="Januszkiewicz K."/>
            <person name="Wedrychowicz H."/>
        </authorList>
    </citation>
    <scope>NUCLEOTIDE SEQUENCE [LARGE SCALE GENOMIC DNA]</scope>
    <source>
        <strain evidence="1 2">CECT 7868</strain>
    </source>
</reference>
<protein>
    <submittedName>
        <fullName evidence="1">Uncharacterized protein</fullName>
    </submittedName>
</protein>
<dbReference type="STRING" id="1216006.VA7868_01502"/>
<dbReference type="AlphaFoldDB" id="A0A1M5Y6N5"/>
<proteinExistence type="predicted"/>
<organism evidence="1 2">
    <name type="scientific">Vibrio aerogenes CECT 7868</name>
    <dbReference type="NCBI Taxonomy" id="1216006"/>
    <lineage>
        <taxon>Bacteria</taxon>
        <taxon>Pseudomonadati</taxon>
        <taxon>Pseudomonadota</taxon>
        <taxon>Gammaproteobacteria</taxon>
        <taxon>Vibrionales</taxon>
        <taxon>Vibrionaceae</taxon>
        <taxon>Vibrio</taxon>
    </lineage>
</organism>
<evidence type="ECO:0000313" key="1">
    <source>
        <dbReference type="EMBL" id="SHI07153.1"/>
    </source>
</evidence>
<name>A0A1M5Y6N5_9VIBR</name>
<dbReference type="Proteomes" id="UP000184608">
    <property type="component" value="Unassembled WGS sequence"/>
</dbReference>
<dbReference type="EMBL" id="FQXZ01000014">
    <property type="protein sequence ID" value="SHI07153.1"/>
    <property type="molecule type" value="Genomic_DNA"/>
</dbReference>
<gene>
    <name evidence="1" type="ORF">VA7868_01502</name>
</gene>
<sequence length="158" mass="18761">MIYMKKKKLLLIAGAFILWAYYFFPVPEPNPELPKPLLKLNQLLLNKIANSPKAYEDYWINDLSRKRKLTDVEFKMIELADQADIHRILLSSASAVYFTDYFYYYFTNRYYVYSANDYTEATQVPSIDQAIEQLEDKSIYHFCEPADHPHWFVCVSED</sequence>
<accession>A0A1M5Y6N5</accession>
<evidence type="ECO:0000313" key="2">
    <source>
        <dbReference type="Proteomes" id="UP000184608"/>
    </source>
</evidence>
<keyword evidence="2" id="KW-1185">Reference proteome</keyword>